<dbReference type="Proteomes" id="UP001319200">
    <property type="component" value="Unassembled WGS sequence"/>
</dbReference>
<sequence length="166" mass="19191">MARKLSKKTSLINTRFLKIADTILRKNTASGLKPDSERALSVVIDSDSTALNKIRRGERNATPQQIAKLGDHFNLDFNYFFRNLPIRYEVYNDKIFLKEKNEELVGRMTDRFQLEVNRMAQVILTFADEIKKLESEKGNSSNTKQAKRTLAEGKTKLLETFRDLTF</sequence>
<keyword evidence="3" id="KW-1185">Reference proteome</keyword>
<dbReference type="PROSITE" id="PS50943">
    <property type="entry name" value="HTH_CROC1"/>
    <property type="match status" value="1"/>
</dbReference>
<reference evidence="2 3" key="1">
    <citation type="submission" date="2021-05" db="EMBL/GenBank/DDBJ databases">
        <title>A Polyphasic approach of four new species of the genus Ohtaekwangia: Ohtaekwangia histidinii sp. nov., Ohtaekwangia cretensis sp. nov., Ohtaekwangia indiensis sp. nov., Ohtaekwangia reichenbachii sp. nov. from diverse environment.</title>
        <authorList>
            <person name="Octaviana S."/>
        </authorList>
    </citation>
    <scope>NUCLEOTIDE SEQUENCE [LARGE SCALE GENOMIC DNA]</scope>
    <source>
        <strain evidence="2 3">PWU4</strain>
    </source>
</reference>
<name>A0AAP2GRD7_9BACT</name>
<evidence type="ECO:0000313" key="2">
    <source>
        <dbReference type="EMBL" id="MBT1699472.1"/>
    </source>
</evidence>
<organism evidence="2 3">
    <name type="scientific">Chryseosolibacter histidini</name>
    <dbReference type="NCBI Taxonomy" id="2782349"/>
    <lineage>
        <taxon>Bacteria</taxon>
        <taxon>Pseudomonadati</taxon>
        <taxon>Bacteroidota</taxon>
        <taxon>Cytophagia</taxon>
        <taxon>Cytophagales</taxon>
        <taxon>Chryseotaleaceae</taxon>
        <taxon>Chryseosolibacter</taxon>
    </lineage>
</organism>
<gene>
    <name evidence="2" type="ORF">KK083_21420</name>
</gene>
<dbReference type="AlphaFoldDB" id="A0AAP2GRD7"/>
<comment type="caution">
    <text evidence="2">The sequence shown here is derived from an EMBL/GenBank/DDBJ whole genome shotgun (WGS) entry which is preliminary data.</text>
</comment>
<dbReference type="InterPro" id="IPR001387">
    <property type="entry name" value="Cro/C1-type_HTH"/>
</dbReference>
<feature type="domain" description="HTH cro/C1-type" evidence="1">
    <location>
        <begin position="49"/>
        <end position="80"/>
    </location>
</feature>
<dbReference type="RefSeq" id="WP_254167454.1">
    <property type="nucleotide sequence ID" value="NZ_JAHESF010000026.1"/>
</dbReference>
<evidence type="ECO:0000313" key="3">
    <source>
        <dbReference type="Proteomes" id="UP001319200"/>
    </source>
</evidence>
<proteinExistence type="predicted"/>
<accession>A0AAP2GRD7</accession>
<evidence type="ECO:0000259" key="1">
    <source>
        <dbReference type="PROSITE" id="PS50943"/>
    </source>
</evidence>
<dbReference type="EMBL" id="JAHESF010000026">
    <property type="protein sequence ID" value="MBT1699472.1"/>
    <property type="molecule type" value="Genomic_DNA"/>
</dbReference>
<protein>
    <recommendedName>
        <fullName evidence="1">HTH cro/C1-type domain-containing protein</fullName>
    </recommendedName>
</protein>